<reference evidence="1 2" key="1">
    <citation type="submission" date="2019-03" db="EMBL/GenBank/DDBJ databases">
        <title>Genomic Encyclopedia of Type Strains, Phase IV (KMG-IV): sequencing the most valuable type-strain genomes for metagenomic binning, comparative biology and taxonomic classification.</title>
        <authorList>
            <person name="Goeker M."/>
        </authorList>
    </citation>
    <scope>NUCLEOTIDE SEQUENCE [LARGE SCALE GENOMIC DNA]</scope>
    <source>
        <strain evidence="1 2">DSM 100556</strain>
    </source>
</reference>
<dbReference type="Proteomes" id="UP000295718">
    <property type="component" value="Unassembled WGS sequence"/>
</dbReference>
<dbReference type="STRING" id="1469948.GCA_000732725_03236"/>
<evidence type="ECO:0000313" key="1">
    <source>
        <dbReference type="EMBL" id="TCL54119.1"/>
    </source>
</evidence>
<organism evidence="1 2">
    <name type="scientific">Kineothrix alysoides</name>
    <dbReference type="NCBI Taxonomy" id="1469948"/>
    <lineage>
        <taxon>Bacteria</taxon>
        <taxon>Bacillati</taxon>
        <taxon>Bacillota</taxon>
        <taxon>Clostridia</taxon>
        <taxon>Lachnospirales</taxon>
        <taxon>Lachnospiraceae</taxon>
        <taxon>Kineothrix</taxon>
    </lineage>
</organism>
<name>A0A4R1QKD7_9FIRM</name>
<accession>A0A4R1QKD7</accession>
<protein>
    <submittedName>
        <fullName evidence="1">Uncharacterized protein</fullName>
    </submittedName>
</protein>
<comment type="caution">
    <text evidence="1">The sequence shown here is derived from an EMBL/GenBank/DDBJ whole genome shotgun (WGS) entry which is preliminary data.</text>
</comment>
<sequence>MRSYARGTKAVPPEDLTARMCEAHEALFVLK</sequence>
<proteinExistence type="predicted"/>
<keyword evidence="2" id="KW-1185">Reference proteome</keyword>
<gene>
    <name evidence="1" type="ORF">EDD76_12238</name>
</gene>
<dbReference type="EMBL" id="SLUO01000022">
    <property type="protein sequence ID" value="TCL54119.1"/>
    <property type="molecule type" value="Genomic_DNA"/>
</dbReference>
<dbReference type="AlphaFoldDB" id="A0A4R1QKD7"/>
<evidence type="ECO:0000313" key="2">
    <source>
        <dbReference type="Proteomes" id="UP000295718"/>
    </source>
</evidence>